<evidence type="ECO:0000256" key="1">
    <source>
        <dbReference type="ARBA" id="ARBA00004245"/>
    </source>
</evidence>
<dbReference type="Gene3D" id="1.20.58.1520">
    <property type="match status" value="1"/>
</dbReference>
<evidence type="ECO:0000313" key="7">
    <source>
        <dbReference type="Proteomes" id="UP001064489"/>
    </source>
</evidence>
<evidence type="ECO:0000313" key="6">
    <source>
        <dbReference type="EMBL" id="KAI9156112.1"/>
    </source>
</evidence>
<organism evidence="6 7">
    <name type="scientific">Acer negundo</name>
    <name type="common">Box elder</name>
    <dbReference type="NCBI Taxonomy" id="4023"/>
    <lineage>
        <taxon>Eukaryota</taxon>
        <taxon>Viridiplantae</taxon>
        <taxon>Streptophyta</taxon>
        <taxon>Embryophyta</taxon>
        <taxon>Tracheophyta</taxon>
        <taxon>Spermatophyta</taxon>
        <taxon>Magnoliopsida</taxon>
        <taxon>eudicotyledons</taxon>
        <taxon>Gunneridae</taxon>
        <taxon>Pentapetalae</taxon>
        <taxon>rosids</taxon>
        <taxon>malvids</taxon>
        <taxon>Sapindales</taxon>
        <taxon>Sapindaceae</taxon>
        <taxon>Hippocastanoideae</taxon>
        <taxon>Acereae</taxon>
        <taxon>Acer</taxon>
    </lineage>
</organism>
<dbReference type="Proteomes" id="UP001064489">
    <property type="component" value="Chromosome 12"/>
</dbReference>
<dbReference type="InterPro" id="IPR007145">
    <property type="entry name" value="MAP65_Ase1_PRC1"/>
</dbReference>
<reference evidence="6" key="2">
    <citation type="submission" date="2023-02" db="EMBL/GenBank/DDBJ databases">
        <authorList>
            <person name="Swenson N.G."/>
            <person name="Wegrzyn J.L."/>
            <person name="Mcevoy S.L."/>
        </authorList>
    </citation>
    <scope>NUCLEOTIDE SEQUENCE</scope>
    <source>
        <strain evidence="6">91603</strain>
        <tissue evidence="6">Leaf</tissue>
    </source>
</reference>
<comment type="caution">
    <text evidence="6">The sequence shown here is derived from an EMBL/GenBank/DDBJ whole genome shotgun (WGS) entry which is preliminary data.</text>
</comment>
<protein>
    <submittedName>
        <fullName evidence="6">Uncharacterized protein</fullName>
    </submittedName>
</protein>
<dbReference type="EMBL" id="JAJSOW010000107">
    <property type="protein sequence ID" value="KAI9156112.1"/>
    <property type="molecule type" value="Genomic_DNA"/>
</dbReference>
<reference evidence="6" key="1">
    <citation type="journal article" date="2022" name="Plant J.">
        <title>Strategies of tolerance reflected in two North American maple genomes.</title>
        <authorList>
            <person name="McEvoy S.L."/>
            <person name="Sezen U.U."/>
            <person name="Trouern-Trend A."/>
            <person name="McMahon S.M."/>
            <person name="Schaberg P.G."/>
            <person name="Yang J."/>
            <person name="Wegrzyn J.L."/>
            <person name="Swenson N.G."/>
        </authorList>
    </citation>
    <scope>NUCLEOTIDE SEQUENCE</scope>
    <source>
        <strain evidence="6">91603</strain>
    </source>
</reference>
<evidence type="ECO:0000256" key="4">
    <source>
        <dbReference type="ARBA" id="ARBA00023212"/>
    </source>
</evidence>
<evidence type="ECO:0000256" key="3">
    <source>
        <dbReference type="ARBA" id="ARBA00022701"/>
    </source>
</evidence>
<sequence length="181" mass="20230">MKSVWDACLEIPCDNCANIAFTGKADLSDVLSSLDDQIAKAKEEAIDRKDILDKVEKWHYASEEEKWLDEYEKDENRYSAGRGAHKNLKRAEKARILKRLQDQFAAEQEAIFGSKPATKRPLGPNTTTNMVGTPIGRRVMTPLGRNTNSGGKDRRESGRVANPIPLNYVALPKDDPMSRGV</sequence>
<evidence type="ECO:0000256" key="5">
    <source>
        <dbReference type="SAM" id="MobiDB-lite"/>
    </source>
</evidence>
<evidence type="ECO:0000256" key="2">
    <source>
        <dbReference type="ARBA" id="ARBA00006187"/>
    </source>
</evidence>
<dbReference type="GO" id="GO:0005819">
    <property type="term" value="C:spindle"/>
    <property type="evidence" value="ECO:0007669"/>
    <property type="project" value="TreeGrafter"/>
</dbReference>
<dbReference type="GO" id="GO:0000226">
    <property type="term" value="P:microtubule cytoskeleton organization"/>
    <property type="evidence" value="ECO:0007669"/>
    <property type="project" value="InterPro"/>
</dbReference>
<keyword evidence="3" id="KW-0493">Microtubule</keyword>
<comment type="subcellular location">
    <subcellularLocation>
        <location evidence="1">Cytoplasm</location>
        <location evidence="1">Cytoskeleton</location>
    </subcellularLocation>
</comment>
<gene>
    <name evidence="6" type="ORF">LWI28_000727</name>
</gene>
<keyword evidence="4" id="KW-0206">Cytoskeleton</keyword>
<name>A0AAD5I8S6_ACENE</name>
<dbReference type="GO" id="GO:0008017">
    <property type="term" value="F:microtubule binding"/>
    <property type="evidence" value="ECO:0007669"/>
    <property type="project" value="InterPro"/>
</dbReference>
<dbReference type="PANTHER" id="PTHR19321:SF4">
    <property type="entry name" value="65-KDA MICROTUBULE-ASSOCIATED PROTEIN 5"/>
    <property type="match status" value="1"/>
</dbReference>
<dbReference type="PANTHER" id="PTHR19321">
    <property type="entry name" value="PROTEIN REGULATOR OF CYTOKINESIS 1 PRC1-RELATED"/>
    <property type="match status" value="1"/>
</dbReference>
<feature type="compositionally biased region" description="Basic and acidic residues" evidence="5">
    <location>
        <begin position="172"/>
        <end position="181"/>
    </location>
</feature>
<dbReference type="GO" id="GO:0005874">
    <property type="term" value="C:microtubule"/>
    <property type="evidence" value="ECO:0007669"/>
    <property type="project" value="UniProtKB-KW"/>
</dbReference>
<feature type="region of interest" description="Disordered" evidence="5">
    <location>
        <begin position="115"/>
        <end position="181"/>
    </location>
</feature>
<keyword evidence="7" id="KW-1185">Reference proteome</keyword>
<dbReference type="AlphaFoldDB" id="A0AAD5I8S6"/>
<comment type="similarity">
    <text evidence="2">Belongs to the MAP65/ASE1 family.</text>
</comment>
<keyword evidence="4" id="KW-0963">Cytoplasm</keyword>
<accession>A0AAD5I8S6</accession>
<dbReference type="Pfam" id="PF03999">
    <property type="entry name" value="MAP65_ASE1"/>
    <property type="match status" value="1"/>
</dbReference>
<dbReference type="GO" id="GO:0005737">
    <property type="term" value="C:cytoplasm"/>
    <property type="evidence" value="ECO:0007669"/>
    <property type="project" value="TreeGrafter"/>
</dbReference>
<proteinExistence type="inferred from homology"/>